<name>U9UCF4_RHIID</name>
<evidence type="ECO:0000313" key="1">
    <source>
        <dbReference type="EMBL" id="ESA18069.1"/>
    </source>
</evidence>
<gene>
    <name evidence="1" type="ORF">GLOINDRAFT_21099</name>
</gene>
<accession>U9UCF4</accession>
<dbReference type="EMBL" id="KI279557">
    <property type="protein sequence ID" value="ESA18069.1"/>
    <property type="molecule type" value="Genomic_DNA"/>
</dbReference>
<dbReference type="HOGENOM" id="CLU_2856044_0_0_1"/>
<dbReference type="AlphaFoldDB" id="U9UCF4"/>
<sequence>PKTAQNYVIELTPSLTITPDEKYDQTFGLRVSGQEILPDVRVKLNACRGLPDENYDQFLELRVSG</sequence>
<organism evidence="1">
    <name type="scientific">Rhizophagus irregularis (strain DAOM 181602 / DAOM 197198 / MUCL 43194)</name>
    <name type="common">Arbuscular mycorrhizal fungus</name>
    <name type="synonym">Glomus intraradices</name>
    <dbReference type="NCBI Taxonomy" id="747089"/>
    <lineage>
        <taxon>Eukaryota</taxon>
        <taxon>Fungi</taxon>
        <taxon>Fungi incertae sedis</taxon>
        <taxon>Mucoromycota</taxon>
        <taxon>Glomeromycotina</taxon>
        <taxon>Glomeromycetes</taxon>
        <taxon>Glomerales</taxon>
        <taxon>Glomeraceae</taxon>
        <taxon>Rhizophagus</taxon>
    </lineage>
</organism>
<proteinExistence type="predicted"/>
<reference evidence="1" key="1">
    <citation type="submission" date="2013-07" db="EMBL/GenBank/DDBJ databases">
        <title>The genome of an arbuscular mycorrhizal fungus provides insights into the evolution of the oldest plant symbiosis.</title>
        <authorList>
            <consortium name="DOE Joint Genome Institute"/>
            <person name="Tisserant E."/>
            <person name="Malbreil M."/>
            <person name="Kuo A."/>
            <person name="Kohler A."/>
            <person name="Symeonidi A."/>
            <person name="Balestrini R."/>
            <person name="Charron P."/>
            <person name="Duensing N."/>
            <person name="Frei-dit-Frey N."/>
            <person name="Gianinazzi-Pearson V."/>
            <person name="Gilbert B."/>
            <person name="Handa Y."/>
            <person name="Hijri M."/>
            <person name="Kaul R."/>
            <person name="Kawaguchi M."/>
            <person name="Krajinski F."/>
            <person name="Lammers P."/>
            <person name="Lapierre D."/>
            <person name="Masclaux F.G."/>
            <person name="Murat C."/>
            <person name="Morin E."/>
            <person name="Ndikumana S."/>
            <person name="Pagni M."/>
            <person name="Petitpierre D."/>
            <person name="Requena N."/>
            <person name="Rosikiewicz P."/>
            <person name="Riley R."/>
            <person name="Saito K."/>
            <person name="San Clemente H."/>
            <person name="Shapiro H."/>
            <person name="van Tuinen D."/>
            <person name="Becard G."/>
            <person name="Bonfante P."/>
            <person name="Paszkowski U."/>
            <person name="Shachar-Hill Y."/>
            <person name="Young J.P."/>
            <person name="Sanders I.R."/>
            <person name="Henrissat B."/>
            <person name="Rensing S.A."/>
            <person name="Grigoriev I.V."/>
            <person name="Corradi N."/>
            <person name="Roux C."/>
            <person name="Martin F."/>
        </authorList>
    </citation>
    <scope>NUCLEOTIDE SEQUENCE</scope>
    <source>
        <strain evidence="1">DAOM 197198</strain>
    </source>
</reference>
<protein>
    <submittedName>
        <fullName evidence="1">Uncharacterized protein</fullName>
    </submittedName>
</protein>
<feature type="non-terminal residue" evidence="1">
    <location>
        <position position="1"/>
    </location>
</feature>